<feature type="domain" description="UPF0029" evidence="4">
    <location>
        <begin position="154"/>
        <end position="202"/>
    </location>
</feature>
<dbReference type="InterPro" id="IPR020569">
    <property type="entry name" value="UPF0029_Impact_CS"/>
</dbReference>
<dbReference type="Gene3D" id="3.30.230.30">
    <property type="entry name" value="Impact, N-terminal domain"/>
    <property type="match status" value="1"/>
</dbReference>
<comment type="caution">
    <text evidence="5">The sequence shown here is derived from an EMBL/GenBank/DDBJ whole genome shotgun (WGS) entry which is preliminary data.</text>
</comment>
<organism evidence="5 6">
    <name type="scientific">Gordonia cholesterolivorans</name>
    <dbReference type="NCBI Taxonomy" id="559625"/>
    <lineage>
        <taxon>Bacteria</taxon>
        <taxon>Bacillati</taxon>
        <taxon>Actinomycetota</taxon>
        <taxon>Actinomycetes</taxon>
        <taxon>Mycobacteriales</taxon>
        <taxon>Gordoniaceae</taxon>
        <taxon>Gordonia</taxon>
    </lineage>
</organism>
<proteinExistence type="inferred from homology"/>
<dbReference type="InterPro" id="IPR023582">
    <property type="entry name" value="Impact"/>
</dbReference>
<reference evidence="6" key="1">
    <citation type="journal article" date="2019" name="Int. J. Syst. Evol. Microbiol.">
        <title>The Global Catalogue of Microorganisms (GCM) 10K type strain sequencing project: providing services to taxonomists for standard genome sequencing and annotation.</title>
        <authorList>
            <consortium name="The Broad Institute Genomics Platform"/>
            <consortium name="The Broad Institute Genome Sequencing Center for Infectious Disease"/>
            <person name="Wu L."/>
            <person name="Ma J."/>
        </authorList>
    </citation>
    <scope>NUCLEOTIDE SEQUENCE [LARGE SCALE GENOMIC DNA]</scope>
    <source>
        <strain evidence="6">JCM 16227</strain>
    </source>
</reference>
<sequence>MDTRPPRTAPDAGPTGHLTLAGGPDAVATLDVKRSKFLAVVRRVDSEAAARELIAEQRRAHRDARHHCSAFVLGARGETTRTNDDGEPSGTAGGPMLDVLVGAGLSDVCAVVVRWFGGTLLGAGGLVRAYGDAVSLALQTAPLVRREPRSLWRIRLAHADAGRVEGLLRSKGAQVIDTEYGADVTLVVAAEADDVEAVVAAATSGAGTAEPAGRTWVDVPVPDAQTR</sequence>
<keyword evidence="6" id="KW-1185">Reference proteome</keyword>
<dbReference type="InterPro" id="IPR036956">
    <property type="entry name" value="Impact_N_sf"/>
</dbReference>
<dbReference type="PANTHER" id="PTHR16301:SF20">
    <property type="entry name" value="IMPACT FAMILY MEMBER YIGZ"/>
    <property type="match status" value="1"/>
</dbReference>
<dbReference type="InterPro" id="IPR020568">
    <property type="entry name" value="Ribosomal_Su5_D2-typ_SF"/>
</dbReference>
<name>A0ABP5UC08_9ACTN</name>
<evidence type="ECO:0000259" key="4">
    <source>
        <dbReference type="Pfam" id="PF09186"/>
    </source>
</evidence>
<dbReference type="Pfam" id="PF09186">
    <property type="entry name" value="DUF1949"/>
    <property type="match status" value="1"/>
</dbReference>
<dbReference type="Proteomes" id="UP001501170">
    <property type="component" value="Unassembled WGS sequence"/>
</dbReference>
<feature type="region of interest" description="Disordered" evidence="2">
    <location>
        <begin position="1"/>
        <end position="20"/>
    </location>
</feature>
<evidence type="ECO:0000313" key="6">
    <source>
        <dbReference type="Proteomes" id="UP001501170"/>
    </source>
</evidence>
<dbReference type="RefSeq" id="WP_006897835.1">
    <property type="nucleotide sequence ID" value="NZ_BAAARB010000005.1"/>
</dbReference>
<comment type="similarity">
    <text evidence="1">Belongs to the IMPACT family.</text>
</comment>
<dbReference type="InterPro" id="IPR001498">
    <property type="entry name" value="Impact_N"/>
</dbReference>
<evidence type="ECO:0000256" key="2">
    <source>
        <dbReference type="SAM" id="MobiDB-lite"/>
    </source>
</evidence>
<dbReference type="Pfam" id="PF01205">
    <property type="entry name" value="Impact_N"/>
    <property type="match status" value="1"/>
</dbReference>
<accession>A0ABP5UC08</accession>
<dbReference type="EMBL" id="BAAARB010000005">
    <property type="protein sequence ID" value="GAA2375391.1"/>
    <property type="molecule type" value="Genomic_DNA"/>
</dbReference>
<dbReference type="SUPFAM" id="SSF54211">
    <property type="entry name" value="Ribosomal protein S5 domain 2-like"/>
    <property type="match status" value="1"/>
</dbReference>
<protein>
    <submittedName>
        <fullName evidence="5">YigZ family protein</fullName>
    </submittedName>
</protein>
<dbReference type="InterPro" id="IPR035647">
    <property type="entry name" value="EFG_III/V"/>
</dbReference>
<dbReference type="PANTHER" id="PTHR16301">
    <property type="entry name" value="IMPACT-RELATED"/>
    <property type="match status" value="1"/>
</dbReference>
<evidence type="ECO:0000259" key="3">
    <source>
        <dbReference type="Pfam" id="PF01205"/>
    </source>
</evidence>
<evidence type="ECO:0000256" key="1">
    <source>
        <dbReference type="ARBA" id="ARBA00007665"/>
    </source>
</evidence>
<dbReference type="InterPro" id="IPR015269">
    <property type="entry name" value="UPF0029_Impact_C"/>
</dbReference>
<gene>
    <name evidence="5" type="ORF">GCM10009855_13270</name>
</gene>
<feature type="domain" description="Impact N-terminal" evidence="3">
    <location>
        <begin position="33"/>
        <end position="138"/>
    </location>
</feature>
<dbReference type="PROSITE" id="PS00910">
    <property type="entry name" value="UPF0029"/>
    <property type="match status" value="1"/>
</dbReference>
<evidence type="ECO:0000313" key="5">
    <source>
        <dbReference type="EMBL" id="GAA2375391.1"/>
    </source>
</evidence>
<dbReference type="SUPFAM" id="SSF54980">
    <property type="entry name" value="EF-G C-terminal domain-like"/>
    <property type="match status" value="1"/>
</dbReference>